<dbReference type="PANTHER" id="PTHR22762:SF54">
    <property type="entry name" value="BCDNA.GH04962"/>
    <property type="match status" value="1"/>
</dbReference>
<accession>A0ABR3Y662</accession>
<sequence length="156" mass="17940">MFIQGGHIIPRRDRPRRSSALMRWDPFTLVVTLNKDGIAQGSLYIDDGAFDYQEGAYIHRQLLFHDSILSSVDISHTGPRTDEFLKEMKNVTVERVVVVDPPPEWRDKKSTQVHEKDSGDVYDVAVTYHEMSDGRSDYVVVKKPNMNIGSTWEIKF</sequence>
<evidence type="ECO:0000313" key="5">
    <source>
        <dbReference type="EMBL" id="KAL1883764.1"/>
    </source>
</evidence>
<keyword evidence="3" id="KW-0325">Glycoprotein</keyword>
<evidence type="ECO:0000256" key="4">
    <source>
        <dbReference type="ARBA" id="ARBA00023295"/>
    </source>
</evidence>
<evidence type="ECO:0000256" key="3">
    <source>
        <dbReference type="ARBA" id="ARBA00023180"/>
    </source>
</evidence>
<proteinExistence type="predicted"/>
<dbReference type="InterPro" id="IPR013780">
    <property type="entry name" value="Glyco_hydro_b"/>
</dbReference>
<dbReference type="EC" id="3.2.1.84" evidence="5"/>
<keyword evidence="6" id="KW-1185">Reference proteome</keyword>
<comment type="caution">
    <text evidence="5">The sequence shown here is derived from an EMBL/GenBank/DDBJ whole genome shotgun (WGS) entry which is preliminary data.</text>
</comment>
<dbReference type="Proteomes" id="UP001583193">
    <property type="component" value="Unassembled WGS sequence"/>
</dbReference>
<organism evidence="5 6">
    <name type="scientific">Paecilomyces lecythidis</name>
    <dbReference type="NCBI Taxonomy" id="3004212"/>
    <lineage>
        <taxon>Eukaryota</taxon>
        <taxon>Fungi</taxon>
        <taxon>Dikarya</taxon>
        <taxon>Ascomycota</taxon>
        <taxon>Pezizomycotina</taxon>
        <taxon>Eurotiomycetes</taxon>
        <taxon>Eurotiomycetidae</taxon>
        <taxon>Eurotiales</taxon>
        <taxon>Thermoascaceae</taxon>
        <taxon>Paecilomyces</taxon>
    </lineage>
</organism>
<dbReference type="GO" id="GO:0033919">
    <property type="term" value="F:glucan 1,3-alpha-glucosidase activity"/>
    <property type="evidence" value="ECO:0007669"/>
    <property type="project" value="UniProtKB-EC"/>
</dbReference>
<keyword evidence="4 5" id="KW-0326">Glycosidase</keyword>
<gene>
    <name evidence="5" type="primary">ROT2_2</name>
    <name evidence="5" type="ORF">Plec18167_002772</name>
</gene>
<dbReference type="Gene3D" id="2.60.40.1180">
    <property type="entry name" value="Golgi alpha-mannosidase II"/>
    <property type="match status" value="1"/>
</dbReference>
<reference evidence="5 6" key="1">
    <citation type="journal article" date="2024" name="IMA Fungus">
        <title>IMA Genome - F19 : A genome assembly and annotation guide to empower mycologists, including annotated draft genome sequences of Ceratocystis pirilliformis, Diaporthe australafricana, Fusarium ophioides, Paecilomyces lecythidis, and Sporothrix stenoceras.</title>
        <authorList>
            <person name="Aylward J."/>
            <person name="Wilson A.M."/>
            <person name="Visagie C.M."/>
            <person name="Spraker J."/>
            <person name="Barnes I."/>
            <person name="Buitendag C."/>
            <person name="Ceriani C."/>
            <person name="Del Mar Angel L."/>
            <person name="du Plessis D."/>
            <person name="Fuchs T."/>
            <person name="Gasser K."/>
            <person name="Kramer D."/>
            <person name="Li W."/>
            <person name="Munsamy K."/>
            <person name="Piso A."/>
            <person name="Price J.L."/>
            <person name="Sonnekus B."/>
            <person name="Thomas C."/>
            <person name="van der Nest A."/>
            <person name="van Dijk A."/>
            <person name="van Heerden A."/>
            <person name="van Vuuren N."/>
            <person name="Yilmaz N."/>
            <person name="Duong T.A."/>
            <person name="van der Merwe N.A."/>
            <person name="Wingfield M.J."/>
            <person name="Wingfield B.D."/>
        </authorList>
    </citation>
    <scope>NUCLEOTIDE SEQUENCE [LARGE SCALE GENOMIC DNA]</scope>
    <source>
        <strain evidence="5 6">CMW 18167</strain>
    </source>
</reference>
<protein>
    <submittedName>
        <fullName evidence="5">Glucosidase II</fullName>
        <ecNumber evidence="5">3.2.1.84</ecNumber>
    </submittedName>
</protein>
<evidence type="ECO:0000313" key="6">
    <source>
        <dbReference type="Proteomes" id="UP001583193"/>
    </source>
</evidence>
<evidence type="ECO:0000256" key="2">
    <source>
        <dbReference type="ARBA" id="ARBA00022801"/>
    </source>
</evidence>
<dbReference type="EMBL" id="JAVDPF010000005">
    <property type="protein sequence ID" value="KAL1883764.1"/>
    <property type="molecule type" value="Genomic_DNA"/>
</dbReference>
<dbReference type="PANTHER" id="PTHR22762">
    <property type="entry name" value="ALPHA-GLUCOSIDASE"/>
    <property type="match status" value="1"/>
</dbReference>
<keyword evidence="1" id="KW-0732">Signal</keyword>
<name>A0ABR3Y662_9EURO</name>
<keyword evidence="2 5" id="KW-0378">Hydrolase</keyword>
<evidence type="ECO:0000256" key="1">
    <source>
        <dbReference type="ARBA" id="ARBA00022729"/>
    </source>
</evidence>